<gene>
    <name evidence="1" type="ORF">FGF68_00090</name>
</gene>
<accession>A0A5C4S398</accession>
<evidence type="ECO:0000313" key="2">
    <source>
        <dbReference type="Proteomes" id="UP000309544"/>
    </source>
</evidence>
<reference evidence="1 2" key="1">
    <citation type="submission" date="2019-05" db="EMBL/GenBank/DDBJ databases">
        <title>Draft Whole-Genome sequence of the green sulfur bacterium Prosthecochloris vibrioformis DSM 260.</title>
        <authorList>
            <person name="Meyer T.E."/>
            <person name="Kyndt J.A."/>
        </authorList>
    </citation>
    <scope>NUCLEOTIDE SEQUENCE [LARGE SCALE GENOMIC DNA]</scope>
    <source>
        <strain evidence="1 2">DSM 260</strain>
    </source>
</reference>
<dbReference type="Proteomes" id="UP000309544">
    <property type="component" value="Unassembled WGS sequence"/>
</dbReference>
<evidence type="ECO:0000313" key="1">
    <source>
        <dbReference type="EMBL" id="TNJ37622.1"/>
    </source>
</evidence>
<proteinExistence type="predicted"/>
<dbReference type="RefSeq" id="WP_068868130.1">
    <property type="nucleotide sequence ID" value="NZ_VDCI01000001.1"/>
</dbReference>
<protein>
    <recommendedName>
        <fullName evidence="3">RsbT co-antagonist protein RsbRD N-terminal domain-containing protein</fullName>
    </recommendedName>
</protein>
<keyword evidence="2" id="KW-1185">Reference proteome</keyword>
<organism evidence="1 2">
    <name type="scientific">Prosthecochloris vibrioformis</name>
    <name type="common">Chlorobium vibrioforme</name>
    <dbReference type="NCBI Taxonomy" id="1098"/>
    <lineage>
        <taxon>Bacteria</taxon>
        <taxon>Pseudomonadati</taxon>
        <taxon>Chlorobiota</taxon>
        <taxon>Chlorobiia</taxon>
        <taxon>Chlorobiales</taxon>
        <taxon>Chlorobiaceae</taxon>
        <taxon>Prosthecochloris</taxon>
    </lineage>
</organism>
<evidence type="ECO:0008006" key="3">
    <source>
        <dbReference type="Google" id="ProtNLM"/>
    </source>
</evidence>
<dbReference type="AlphaFoldDB" id="A0A5C4S398"/>
<name>A0A5C4S398_PROVB</name>
<dbReference type="EMBL" id="VDCI01000001">
    <property type="protein sequence ID" value="TNJ37622.1"/>
    <property type="molecule type" value="Genomic_DNA"/>
</dbReference>
<comment type="caution">
    <text evidence="1">The sequence shown here is derived from an EMBL/GenBank/DDBJ whole genome shotgun (WGS) entry which is preliminary data.</text>
</comment>
<sequence>MHAPWKEVVERERAGILLTWQDEALGLFSEKMALGTPMAEALADAMGRILDDLVSSENEATQEGLERLMRILAVHPFPPSRSLSVFRGLELIVREAGHGLVNDEELRECIDRLTLQAFDRFMEQREKIYRLKVEEERGKMHMLLRGGRS</sequence>